<dbReference type="KEGG" id="nei:BG910_11260"/>
<dbReference type="OrthoDB" id="8611903at2"/>
<dbReference type="Pfam" id="PF01381">
    <property type="entry name" value="HTH_3"/>
    <property type="match status" value="1"/>
</dbReference>
<proteinExistence type="predicted"/>
<dbReference type="Proteomes" id="UP000198238">
    <property type="component" value="Chromosome"/>
</dbReference>
<dbReference type="InterPro" id="IPR010982">
    <property type="entry name" value="Lambda_DNA-bd_dom_sf"/>
</dbReference>
<keyword evidence="2" id="KW-1185">Reference proteome</keyword>
<dbReference type="InterPro" id="IPR001387">
    <property type="entry name" value="Cro/C1-type_HTH"/>
</dbReference>
<dbReference type="EMBL" id="CP022278">
    <property type="protein sequence ID" value="ASK28234.1"/>
    <property type="molecule type" value="Genomic_DNA"/>
</dbReference>
<organism evidence="1 2">
    <name type="scientific">Neisseria chenwenguii</name>
    <dbReference type="NCBI Taxonomy" id="1853278"/>
    <lineage>
        <taxon>Bacteria</taxon>
        <taxon>Pseudomonadati</taxon>
        <taxon>Pseudomonadota</taxon>
        <taxon>Betaproteobacteria</taxon>
        <taxon>Neisseriales</taxon>
        <taxon>Neisseriaceae</taxon>
        <taxon>Neisseria</taxon>
    </lineage>
</organism>
<dbReference type="PROSITE" id="PS50943">
    <property type="entry name" value="HTH_CROC1"/>
    <property type="match status" value="1"/>
</dbReference>
<sequence length="110" mass="12833">MLHISPSQYARIKRGEISPRLELLFKLASLFEKDALELLEVGQYFTKTQFAYDSPDTTQAQQSNVYHNNYYGNDTMAAEIEKLKQELRHKDELLQQKDKIIALLQKKQAD</sequence>
<dbReference type="SUPFAM" id="SSF47413">
    <property type="entry name" value="lambda repressor-like DNA-binding domains"/>
    <property type="match status" value="1"/>
</dbReference>
<name>A0A220S414_9NEIS</name>
<gene>
    <name evidence="1" type="ORF">BG910_11260</name>
</gene>
<dbReference type="Gene3D" id="1.10.260.40">
    <property type="entry name" value="lambda repressor-like DNA-binding domains"/>
    <property type="match status" value="1"/>
</dbReference>
<accession>A0A220S414</accession>
<dbReference type="CDD" id="cd00093">
    <property type="entry name" value="HTH_XRE"/>
    <property type="match status" value="1"/>
</dbReference>
<reference evidence="1 2" key="1">
    <citation type="submission" date="2017-06" db="EMBL/GenBank/DDBJ databases">
        <title>Neisseria chenwenguii sp. nov., isolated from the intestinal contents of Tibetan Plateau Pika in Yushu, Qinghai Province, China.</title>
        <authorList>
            <person name="Zhang G."/>
        </authorList>
    </citation>
    <scope>NUCLEOTIDE SEQUENCE [LARGE SCALE GENOMIC DNA]</scope>
    <source>
        <strain evidence="1 2">10023</strain>
    </source>
</reference>
<dbReference type="GO" id="GO:0003677">
    <property type="term" value="F:DNA binding"/>
    <property type="evidence" value="ECO:0007669"/>
    <property type="project" value="InterPro"/>
</dbReference>
<dbReference type="AlphaFoldDB" id="A0A220S414"/>
<evidence type="ECO:0000313" key="1">
    <source>
        <dbReference type="EMBL" id="ASK28234.1"/>
    </source>
</evidence>
<evidence type="ECO:0000313" key="2">
    <source>
        <dbReference type="Proteomes" id="UP000198238"/>
    </source>
</evidence>
<protein>
    <submittedName>
        <fullName evidence="1">Uncharacterized protein</fullName>
    </submittedName>
</protein>
<dbReference type="RefSeq" id="WP_089036924.1">
    <property type="nucleotide sequence ID" value="NZ_CP022278.1"/>
</dbReference>